<reference evidence="3" key="1">
    <citation type="submission" date="2018-08" db="EMBL/GenBank/DDBJ databases">
        <authorList>
            <person name="Khan S.A."/>
            <person name="J S.E."/>
        </authorList>
    </citation>
    <scope>NUCLEOTIDE SEQUENCE [LARGE SCALE GENOMIC DNA]</scope>
    <source>
        <strain evidence="3">PoM-212</strain>
    </source>
</reference>
<dbReference type="OrthoDB" id="1445945at2"/>
<dbReference type="RefSeq" id="WP_125220938.1">
    <property type="nucleotide sequence ID" value="NZ_QUSX01000001.1"/>
</dbReference>
<comment type="caution">
    <text evidence="2">The sequence shown here is derived from an EMBL/GenBank/DDBJ whole genome shotgun (WGS) entry which is preliminary data.</text>
</comment>
<dbReference type="EMBL" id="QUSX01000001">
    <property type="protein sequence ID" value="RRQ49097.1"/>
    <property type="molecule type" value="Genomic_DNA"/>
</dbReference>
<evidence type="ECO:0000256" key="1">
    <source>
        <dbReference type="SAM" id="SignalP"/>
    </source>
</evidence>
<reference evidence="3" key="2">
    <citation type="submission" date="2018-12" db="EMBL/GenBank/DDBJ databases">
        <title>Maribacter lutimaris sp. nov., isolated from marine sediment.</title>
        <authorList>
            <person name="Kim K.K."/>
        </authorList>
    </citation>
    <scope>NUCLEOTIDE SEQUENCE [LARGE SCALE GENOMIC DNA]</scope>
    <source>
        <strain evidence="3">PoM-212</strain>
    </source>
</reference>
<evidence type="ECO:0008006" key="4">
    <source>
        <dbReference type="Google" id="ProtNLM"/>
    </source>
</evidence>
<organism evidence="2 3">
    <name type="scientific">Maribacter algicola</name>
    <dbReference type="NCBI Taxonomy" id="2498892"/>
    <lineage>
        <taxon>Bacteria</taxon>
        <taxon>Pseudomonadati</taxon>
        <taxon>Bacteroidota</taxon>
        <taxon>Flavobacteriia</taxon>
        <taxon>Flavobacteriales</taxon>
        <taxon>Flavobacteriaceae</taxon>
        <taxon>Maribacter</taxon>
    </lineage>
</organism>
<accession>A0A3R8PZJ8</accession>
<dbReference type="AlphaFoldDB" id="A0A3R8PZJ8"/>
<sequence length="148" mass="17246">MRFQAIYPFLLVLFSFSVRSQADCLLGVGITESDSLVDIFQMNDFQKKQLVNLAAELQYRNEILNVRLENIYNRHPQNTVEELNELALKYRGVMDSMELMQSMIDKRVLSLLNAKQYQLYLDLCHEASRSPFVITPKVYTDSISEKQN</sequence>
<gene>
    <name evidence="2" type="ORF">DZC72_00215</name>
</gene>
<dbReference type="Proteomes" id="UP000286990">
    <property type="component" value="Unassembled WGS sequence"/>
</dbReference>
<proteinExistence type="predicted"/>
<name>A0A3R8PZJ8_9FLAO</name>
<evidence type="ECO:0000313" key="3">
    <source>
        <dbReference type="Proteomes" id="UP000286990"/>
    </source>
</evidence>
<feature type="signal peptide" evidence="1">
    <location>
        <begin position="1"/>
        <end position="22"/>
    </location>
</feature>
<evidence type="ECO:0000313" key="2">
    <source>
        <dbReference type="EMBL" id="RRQ49097.1"/>
    </source>
</evidence>
<feature type="chain" id="PRO_5018731194" description="Periplasmic heavy metal sensor" evidence="1">
    <location>
        <begin position="23"/>
        <end position="148"/>
    </location>
</feature>
<protein>
    <recommendedName>
        <fullName evidence="4">Periplasmic heavy metal sensor</fullName>
    </recommendedName>
</protein>
<keyword evidence="3" id="KW-1185">Reference proteome</keyword>
<keyword evidence="1" id="KW-0732">Signal</keyword>